<evidence type="ECO:0000259" key="14">
    <source>
        <dbReference type="Pfam" id="PF01756"/>
    </source>
</evidence>
<dbReference type="InterPro" id="IPR055060">
    <property type="entry name" value="ACOX_C_alpha1"/>
</dbReference>
<dbReference type="PhylomeDB" id="B3RJW6"/>
<evidence type="ECO:0000256" key="7">
    <source>
        <dbReference type="ARBA" id="ARBA00022832"/>
    </source>
</evidence>
<keyword evidence="8" id="KW-0560">Oxidoreductase</keyword>
<gene>
    <name evidence="17" type="ORF">TRIADDRAFT_18987</name>
</gene>
<dbReference type="SUPFAM" id="SSF47203">
    <property type="entry name" value="Acyl-CoA dehydrogenase C-terminal domain-like"/>
    <property type="match status" value="2"/>
</dbReference>
<dbReference type="FunCoup" id="B3RJW6">
    <property type="interactions" value="928"/>
</dbReference>
<dbReference type="InterPro" id="IPR012258">
    <property type="entry name" value="Acyl-CoA_oxidase"/>
</dbReference>
<dbReference type="PANTHER" id="PTHR10909:SF390">
    <property type="entry name" value="PEROXISOMAL ACYL-COENZYME A OXIDASE 3"/>
    <property type="match status" value="1"/>
</dbReference>
<dbReference type="EMBL" id="DS985241">
    <property type="protein sequence ID" value="EDV29132.1"/>
    <property type="molecule type" value="Genomic_DNA"/>
</dbReference>
<dbReference type="Pfam" id="PF22924">
    <property type="entry name" value="ACOX_C_alpha1"/>
    <property type="match status" value="1"/>
</dbReference>
<evidence type="ECO:0000256" key="9">
    <source>
        <dbReference type="ARBA" id="ARBA00023098"/>
    </source>
</evidence>
<dbReference type="FunFam" id="1.20.140.10:FF:000007">
    <property type="entry name" value="Acyl-coenzyme A oxidase"/>
    <property type="match status" value="1"/>
</dbReference>
<dbReference type="KEGG" id="tad:TRIADDRAFT_18987"/>
<dbReference type="OrthoDB" id="538336at2759"/>
<evidence type="ECO:0000313" key="18">
    <source>
        <dbReference type="Proteomes" id="UP000009022"/>
    </source>
</evidence>
<dbReference type="eggNOG" id="KOG0135">
    <property type="taxonomic scope" value="Eukaryota"/>
</dbReference>
<keyword evidence="10" id="KW-0576">Peroxisome</keyword>
<evidence type="ECO:0000313" key="17">
    <source>
        <dbReference type="EMBL" id="EDV29132.1"/>
    </source>
</evidence>
<dbReference type="STRING" id="10228.B3RJW6"/>
<evidence type="ECO:0000256" key="6">
    <source>
        <dbReference type="ARBA" id="ARBA00022827"/>
    </source>
</evidence>
<evidence type="ECO:0000256" key="1">
    <source>
        <dbReference type="ARBA" id="ARBA00001974"/>
    </source>
</evidence>
<feature type="domain" description="Acyl-CoA oxidase/dehydrogenase middle" evidence="15">
    <location>
        <begin position="153"/>
        <end position="262"/>
    </location>
</feature>
<dbReference type="InterPro" id="IPR006091">
    <property type="entry name" value="Acyl-CoA_Oxase/DH_mid-dom"/>
</dbReference>
<proteinExistence type="inferred from homology"/>
<dbReference type="SUPFAM" id="SSF56645">
    <property type="entry name" value="Acyl-CoA dehydrogenase NM domain-like"/>
    <property type="match status" value="1"/>
</dbReference>
<evidence type="ECO:0000256" key="8">
    <source>
        <dbReference type="ARBA" id="ARBA00023002"/>
    </source>
</evidence>
<dbReference type="GO" id="GO:0033540">
    <property type="term" value="P:fatty acid beta-oxidation using acyl-CoA oxidase"/>
    <property type="evidence" value="ECO:0000318"/>
    <property type="project" value="GO_Central"/>
</dbReference>
<evidence type="ECO:0000256" key="2">
    <source>
        <dbReference type="ARBA" id="ARBA00004275"/>
    </source>
</evidence>
<feature type="binding site" evidence="13">
    <location>
        <position position="196"/>
    </location>
    <ligand>
        <name>FAD</name>
        <dbReference type="ChEBI" id="CHEBI:57692"/>
    </ligand>
</feature>
<feature type="domain" description="Acyl-CoA oxidase C-alpha1" evidence="16">
    <location>
        <begin position="304"/>
        <end position="464"/>
    </location>
</feature>
<comment type="cofactor">
    <cofactor evidence="1">
        <name>FAD</name>
        <dbReference type="ChEBI" id="CHEBI:57692"/>
    </cofactor>
</comment>
<reference evidence="17 18" key="1">
    <citation type="journal article" date="2008" name="Nature">
        <title>The Trichoplax genome and the nature of placozoans.</title>
        <authorList>
            <person name="Srivastava M."/>
            <person name="Begovic E."/>
            <person name="Chapman J."/>
            <person name="Putnam N.H."/>
            <person name="Hellsten U."/>
            <person name="Kawashima T."/>
            <person name="Kuo A."/>
            <person name="Mitros T."/>
            <person name="Salamov A."/>
            <person name="Carpenter M.L."/>
            <person name="Signorovitch A.Y."/>
            <person name="Moreno M.A."/>
            <person name="Kamm K."/>
            <person name="Grimwood J."/>
            <person name="Schmutz J."/>
            <person name="Shapiro H."/>
            <person name="Grigoriev I.V."/>
            <person name="Buss L.W."/>
            <person name="Schierwater B."/>
            <person name="Dellaporta S.L."/>
            <person name="Rokhsar D.S."/>
        </authorList>
    </citation>
    <scope>NUCLEOTIDE SEQUENCE [LARGE SCALE GENOMIC DNA]</scope>
    <source>
        <strain evidence="17 18">Grell-BS-1999</strain>
    </source>
</reference>
<dbReference type="Pfam" id="PF01756">
    <property type="entry name" value="ACOX"/>
    <property type="match status" value="1"/>
</dbReference>
<dbReference type="FunFam" id="1.20.140.10:FF:000010">
    <property type="entry name" value="Acyl-coenzyme A oxidase"/>
    <property type="match status" value="1"/>
</dbReference>
<dbReference type="GO" id="GO:0005504">
    <property type="term" value="F:fatty acid binding"/>
    <property type="evidence" value="ECO:0000318"/>
    <property type="project" value="GO_Central"/>
</dbReference>
<evidence type="ECO:0000259" key="16">
    <source>
        <dbReference type="Pfam" id="PF22924"/>
    </source>
</evidence>
<evidence type="ECO:0000259" key="15">
    <source>
        <dbReference type="Pfam" id="PF02770"/>
    </source>
</evidence>
<evidence type="ECO:0000256" key="5">
    <source>
        <dbReference type="ARBA" id="ARBA00022630"/>
    </source>
</evidence>
<dbReference type="InterPro" id="IPR036250">
    <property type="entry name" value="AcylCo_DH-like_C"/>
</dbReference>
<dbReference type="Proteomes" id="UP000009022">
    <property type="component" value="Unassembled WGS sequence"/>
</dbReference>
<dbReference type="HOGENOM" id="CLU_014629_4_2_1"/>
<comment type="pathway">
    <text evidence="3">Lipid metabolism.</text>
</comment>
<keyword evidence="6 11" id="KW-0274">FAD</keyword>
<keyword evidence="18" id="KW-1185">Reference proteome</keyword>
<evidence type="ECO:0000256" key="3">
    <source>
        <dbReference type="ARBA" id="ARBA00005189"/>
    </source>
</evidence>
<dbReference type="InterPro" id="IPR046373">
    <property type="entry name" value="Acyl-CoA_Oxase/DH_mid-dom_sf"/>
</dbReference>
<dbReference type="Gene3D" id="2.40.110.10">
    <property type="entry name" value="Butyryl-CoA Dehydrogenase, subunit A, domain 2"/>
    <property type="match status" value="1"/>
</dbReference>
<accession>B3RJW6</accession>
<dbReference type="OMA" id="MFGGSIM"/>
<dbReference type="PIRSF" id="PIRSF000168">
    <property type="entry name" value="Acyl-CoA_oxidase"/>
    <property type="match status" value="1"/>
</dbReference>
<keyword evidence="5 11" id="KW-0285">Flavoprotein</keyword>
<evidence type="ECO:0000256" key="12">
    <source>
        <dbReference type="PIRSR" id="PIRSR000168-1"/>
    </source>
</evidence>
<dbReference type="Pfam" id="PF02770">
    <property type="entry name" value="Acyl-CoA_dh_M"/>
    <property type="match status" value="1"/>
</dbReference>
<evidence type="ECO:0000256" key="11">
    <source>
        <dbReference type="PIRNR" id="PIRNR000168"/>
    </source>
</evidence>
<dbReference type="InterPro" id="IPR009100">
    <property type="entry name" value="AcylCoA_DH/oxidase_NM_dom_sf"/>
</dbReference>
<protein>
    <recommendedName>
        <fullName evidence="11">Acyl-coenzyme A oxidase</fullName>
    </recommendedName>
</protein>
<dbReference type="GeneID" id="6749549"/>
<evidence type="ECO:0000256" key="10">
    <source>
        <dbReference type="ARBA" id="ARBA00023140"/>
    </source>
</evidence>
<feature type="domain" description="Acyl-CoA oxidase C-terminal" evidence="14">
    <location>
        <begin position="508"/>
        <end position="687"/>
    </location>
</feature>
<dbReference type="GO" id="GO:0071949">
    <property type="term" value="F:FAD binding"/>
    <property type="evidence" value="ECO:0007669"/>
    <property type="project" value="InterPro"/>
</dbReference>
<evidence type="ECO:0000256" key="4">
    <source>
        <dbReference type="ARBA" id="ARBA00006288"/>
    </source>
</evidence>
<keyword evidence="7" id="KW-0276">Fatty acid metabolism</keyword>
<evidence type="ECO:0000256" key="13">
    <source>
        <dbReference type="PIRSR" id="PIRSR000168-2"/>
    </source>
</evidence>
<dbReference type="GO" id="GO:0016402">
    <property type="term" value="F:pristanoyl-CoA oxidase activity"/>
    <property type="evidence" value="ECO:0000318"/>
    <property type="project" value="GO_Central"/>
</dbReference>
<dbReference type="FunFam" id="2.40.110.10:FF:000005">
    <property type="entry name" value="Acyl-coenzyme A oxidase"/>
    <property type="match status" value="1"/>
</dbReference>
<feature type="binding site" evidence="13">
    <location>
        <position position="157"/>
    </location>
    <ligand>
        <name>FAD</name>
        <dbReference type="ChEBI" id="CHEBI:57692"/>
    </ligand>
</feature>
<dbReference type="GO" id="GO:0050660">
    <property type="term" value="F:flavin adenine dinucleotide binding"/>
    <property type="evidence" value="ECO:0000318"/>
    <property type="project" value="GO_Central"/>
</dbReference>
<sequence length="698" mass="79785">MIGRFVLLYSYNNTSTNPLDRYRHQASFNWQKLQEYFFGGKDIVQFRAAVSKMLEADPIFHRPIKELSRDEEQRRAMIQCMRFSEYNFLSEEETESNICKRRVLTELLNMVNRNAAAKRYLHETLFSKGVTLLGTRRHVHYVKQCLQYQLYGCFALTELSHGSNVRSMRTTATFDPNTQEFVLNTPNFEATKWWIGNLGKTATHALLFAQLYTADGRCHGLHSFVVPIRDPVSLIPYPGVIVGDIGKKIGQNGIDSGFVAFNEFRIPRENLLNRTGDVTSQGKYVSSCKDPNQRLAITLPILSIGRILITDAAVINMKAAIIPAIRYSAARRQFGPKSSGEVAIIEYQLQQWRLFPYLAAIYALNAFMVSFFEDYAYMEKLAATESQYDLQAQLNQEIHVLSAASKPLSTWLARDAIQECREACGGHGFHEAARFGDLRNDNDPSCTYEGDNNILLQQTSNYLLTLLFLKSTRGIEIRSPLGSVNFLNNAEPILRKKFKPRTVADCRDMKVILRTYQWLVAYLAKRSVERVQSSLGVNKDMFSARNGNQVFHCRPLALAFIENRVLEKFYEHINNAPDNGNIKSVLVRLFLLYGWWSLDKHLALLLQGSYITNDECVDLIHDTIVRLCDELKRDAVRLVDIIAPSDFLLDSVIGSYNGQIYKDIYQRTMTTPGSLSRPDWYDVFLNKPKIRSKPLAKL</sequence>
<keyword evidence="9" id="KW-0443">Lipid metabolism</keyword>
<feature type="active site" description="Proton acceptor" evidence="12">
    <location>
        <position position="449"/>
    </location>
</feature>
<dbReference type="CTD" id="6749549"/>
<dbReference type="RefSeq" id="XP_002108334.1">
    <property type="nucleotide sequence ID" value="XM_002108298.1"/>
</dbReference>
<organism evidence="17 18">
    <name type="scientific">Trichoplax adhaerens</name>
    <name type="common">Trichoplax reptans</name>
    <dbReference type="NCBI Taxonomy" id="10228"/>
    <lineage>
        <taxon>Eukaryota</taxon>
        <taxon>Metazoa</taxon>
        <taxon>Placozoa</taxon>
        <taxon>Uniplacotomia</taxon>
        <taxon>Trichoplacea</taxon>
        <taxon>Trichoplacidae</taxon>
        <taxon>Trichoplax</taxon>
    </lineage>
</organism>
<name>B3RJW6_TRIAD</name>
<dbReference type="InParanoid" id="B3RJW6"/>
<dbReference type="GO" id="GO:0005777">
    <property type="term" value="C:peroxisome"/>
    <property type="evidence" value="ECO:0000318"/>
    <property type="project" value="GO_Central"/>
</dbReference>
<comment type="subcellular location">
    <subcellularLocation>
        <location evidence="2">Peroxisome</location>
    </subcellularLocation>
</comment>
<dbReference type="AlphaFoldDB" id="B3RJW6"/>
<dbReference type="PANTHER" id="PTHR10909">
    <property type="entry name" value="ELECTRON TRANSPORT OXIDOREDUCTASE"/>
    <property type="match status" value="1"/>
</dbReference>
<comment type="similarity">
    <text evidence="4 11">Belongs to the acyl-CoA oxidase family.</text>
</comment>
<dbReference type="Gene3D" id="1.20.140.10">
    <property type="entry name" value="Butyryl-CoA Dehydrogenase, subunit A, domain 3"/>
    <property type="match status" value="2"/>
</dbReference>
<dbReference type="InterPro" id="IPR002655">
    <property type="entry name" value="Acyl-CoA_oxidase_C"/>
</dbReference>